<evidence type="ECO:0000313" key="1">
    <source>
        <dbReference type="EMBL" id="TWT46823.1"/>
    </source>
</evidence>
<accession>A0A5C5W966</accession>
<dbReference type="Proteomes" id="UP000318995">
    <property type="component" value="Unassembled WGS sequence"/>
</dbReference>
<evidence type="ECO:0008006" key="3">
    <source>
        <dbReference type="Google" id="ProtNLM"/>
    </source>
</evidence>
<sequence>MKKNALMLLAVAVTATSLTGCGCCRRLRDTLCRGAYCGGGSAAAIPAPLAMAAPAPMADMSCAYNPMPVAYDAGCGYDPMVQTYGYGSVPMMDSGCPSCVDGSYSMPSYDNGGAYLGSPSTGGMIDPGPAN</sequence>
<name>A0A5C5W966_9BACT</name>
<dbReference type="AlphaFoldDB" id="A0A5C5W966"/>
<protein>
    <recommendedName>
        <fullName evidence="3">Lipoprotein</fullName>
    </recommendedName>
</protein>
<evidence type="ECO:0000313" key="2">
    <source>
        <dbReference type="Proteomes" id="UP000318995"/>
    </source>
</evidence>
<dbReference type="PROSITE" id="PS51257">
    <property type="entry name" value="PROKAR_LIPOPROTEIN"/>
    <property type="match status" value="1"/>
</dbReference>
<proteinExistence type="predicted"/>
<organism evidence="1 2">
    <name type="scientific">Botrimarina hoheduenensis</name>
    <dbReference type="NCBI Taxonomy" id="2528000"/>
    <lineage>
        <taxon>Bacteria</taxon>
        <taxon>Pseudomonadati</taxon>
        <taxon>Planctomycetota</taxon>
        <taxon>Planctomycetia</taxon>
        <taxon>Pirellulales</taxon>
        <taxon>Lacipirellulaceae</taxon>
        <taxon>Botrimarina</taxon>
    </lineage>
</organism>
<dbReference type="OrthoDB" id="289462at2"/>
<keyword evidence="2" id="KW-1185">Reference proteome</keyword>
<gene>
    <name evidence="1" type="ORF">Pla111_19250</name>
</gene>
<dbReference type="RefSeq" id="WP_146573629.1">
    <property type="nucleotide sequence ID" value="NZ_SJPH01000003.1"/>
</dbReference>
<comment type="caution">
    <text evidence="1">The sequence shown here is derived from an EMBL/GenBank/DDBJ whole genome shotgun (WGS) entry which is preliminary data.</text>
</comment>
<dbReference type="EMBL" id="SJPH01000003">
    <property type="protein sequence ID" value="TWT46823.1"/>
    <property type="molecule type" value="Genomic_DNA"/>
</dbReference>
<reference evidence="1 2" key="1">
    <citation type="submission" date="2019-02" db="EMBL/GenBank/DDBJ databases">
        <title>Deep-cultivation of Planctomycetes and their phenomic and genomic characterization uncovers novel biology.</title>
        <authorList>
            <person name="Wiegand S."/>
            <person name="Jogler M."/>
            <person name="Boedeker C."/>
            <person name="Pinto D."/>
            <person name="Vollmers J."/>
            <person name="Rivas-Marin E."/>
            <person name="Kohn T."/>
            <person name="Peeters S.H."/>
            <person name="Heuer A."/>
            <person name="Rast P."/>
            <person name="Oberbeckmann S."/>
            <person name="Bunk B."/>
            <person name="Jeske O."/>
            <person name="Meyerdierks A."/>
            <person name="Storesund J.E."/>
            <person name="Kallscheuer N."/>
            <person name="Luecker S."/>
            <person name="Lage O.M."/>
            <person name="Pohl T."/>
            <person name="Merkel B.J."/>
            <person name="Hornburger P."/>
            <person name="Mueller R.-W."/>
            <person name="Bruemmer F."/>
            <person name="Labrenz M."/>
            <person name="Spormann A.M."/>
            <person name="Op Den Camp H."/>
            <person name="Overmann J."/>
            <person name="Amann R."/>
            <person name="Jetten M.S.M."/>
            <person name="Mascher T."/>
            <person name="Medema M.H."/>
            <person name="Devos D.P."/>
            <person name="Kaster A.-K."/>
            <person name="Ovreas L."/>
            <person name="Rohde M."/>
            <person name="Galperin M.Y."/>
            <person name="Jogler C."/>
        </authorList>
    </citation>
    <scope>NUCLEOTIDE SEQUENCE [LARGE SCALE GENOMIC DNA]</scope>
    <source>
        <strain evidence="1 2">Pla111</strain>
    </source>
</reference>